<dbReference type="OrthoDB" id="7165680at2"/>
<dbReference type="EMBL" id="LPXN01000119">
    <property type="protein sequence ID" value="KZD07000.1"/>
    <property type="molecule type" value="Genomic_DNA"/>
</dbReference>
<evidence type="ECO:0000256" key="2">
    <source>
        <dbReference type="SAM" id="Phobius"/>
    </source>
</evidence>
<keyword evidence="2" id="KW-0472">Membrane</keyword>
<evidence type="ECO:0000313" key="3">
    <source>
        <dbReference type="EMBL" id="KZD07000.1"/>
    </source>
</evidence>
<keyword evidence="1" id="KW-0175">Coiled coil</keyword>
<dbReference type="RefSeq" id="WP_067557269.1">
    <property type="nucleotide sequence ID" value="NZ_LPXN01000119.1"/>
</dbReference>
<comment type="caution">
    <text evidence="3">The sequence shown here is derived from an EMBL/GenBank/DDBJ whole genome shotgun (WGS) entry which is preliminary data.</text>
</comment>
<keyword evidence="2" id="KW-1133">Transmembrane helix</keyword>
<sequence>MRQTFLLWVFLVVGAGVALFLLKYEVQEREERLARLNAEIIRNQEAIQVLRAEWSYLNRPDRLAELARRHLNLVPVTAKTLMTGVTALPNPIPVVTPDGLPLRPNTRTNPYIVAPMEKPQAILASGVAVQ</sequence>
<reference evidence="3 4" key="1">
    <citation type="submission" date="2015-12" db="EMBL/GenBank/DDBJ databases">
        <title>Genome sequence of Oceanibaculum pacificum MCCC 1A02656.</title>
        <authorList>
            <person name="Lu L."/>
            <person name="Lai Q."/>
            <person name="Shao Z."/>
            <person name="Qian P."/>
        </authorList>
    </citation>
    <scope>NUCLEOTIDE SEQUENCE [LARGE SCALE GENOMIC DNA]</scope>
    <source>
        <strain evidence="3 4">MCCC 1A02656</strain>
    </source>
</reference>
<dbReference type="AlphaFoldDB" id="A0A154W0G8"/>
<protein>
    <recommendedName>
        <fullName evidence="5">Cell division protein FtsL</fullName>
    </recommendedName>
</protein>
<accession>A0A154W0G8</accession>
<feature type="transmembrane region" description="Helical" evidence="2">
    <location>
        <begin position="6"/>
        <end position="26"/>
    </location>
</feature>
<evidence type="ECO:0000256" key="1">
    <source>
        <dbReference type="SAM" id="Coils"/>
    </source>
</evidence>
<evidence type="ECO:0000313" key="4">
    <source>
        <dbReference type="Proteomes" id="UP000076400"/>
    </source>
</evidence>
<feature type="coiled-coil region" evidence="1">
    <location>
        <begin position="26"/>
        <end position="53"/>
    </location>
</feature>
<keyword evidence="4" id="KW-1185">Reference proteome</keyword>
<dbReference type="STRING" id="580166.AUP43_10405"/>
<dbReference type="Proteomes" id="UP000076400">
    <property type="component" value="Unassembled WGS sequence"/>
</dbReference>
<proteinExistence type="predicted"/>
<name>A0A154W0G8_9PROT</name>
<organism evidence="3 4">
    <name type="scientific">Oceanibaculum pacificum</name>
    <dbReference type="NCBI Taxonomy" id="580166"/>
    <lineage>
        <taxon>Bacteria</taxon>
        <taxon>Pseudomonadati</taxon>
        <taxon>Pseudomonadota</taxon>
        <taxon>Alphaproteobacteria</taxon>
        <taxon>Rhodospirillales</taxon>
        <taxon>Oceanibaculaceae</taxon>
        <taxon>Oceanibaculum</taxon>
    </lineage>
</organism>
<evidence type="ECO:0008006" key="5">
    <source>
        <dbReference type="Google" id="ProtNLM"/>
    </source>
</evidence>
<gene>
    <name evidence="3" type="ORF">AUP43_10405</name>
</gene>
<keyword evidence="2" id="KW-0812">Transmembrane</keyword>